<evidence type="ECO:0000313" key="2">
    <source>
        <dbReference type="Proteomes" id="UP000316330"/>
    </source>
</evidence>
<proteinExistence type="predicted"/>
<accession>A0A559JWR2</accession>
<protein>
    <submittedName>
        <fullName evidence="1">Uncharacterized protein</fullName>
    </submittedName>
</protein>
<name>A0A559JWR2_9BACL</name>
<sequence length="406" mass="45987">MNIFDEISELLRVVKVGPNPKDGTGYQGHLRTLDGKNLYFSGQDIITFETISEKIWKGNNDLFETVTLKAVKDQIIKLLQKQVFDGNHITQAETDQFIPTLISMPIQAWEVFRPLYGANLPPNANPLALGPFTIYHAEHHKANILAKYPHGNMIYDLELEHMDTMLIMNVMINARENNRANELSDNKFRQFDNIIRYMLGPTHQHDVAVNNFNSWAVTQSLIFSAEQAASSSSATGSIQSVQITDQFFQDSKNGNLWIWNKLNSGKLTDLEKRIFAAVNWIGKGAKEKEPANSFVQYIFALESLFTFQKKGVLVSPSIANQLSEFTAFILGNDLDSRKRYLKTVKDLYGKRSAVAHGGSQVILKDEVVEAYEIVKNLVVTLITQPDLQILKSVDELQQWVDNKKYS</sequence>
<dbReference type="EMBL" id="VNJJ01000001">
    <property type="protein sequence ID" value="TVY04325.1"/>
    <property type="molecule type" value="Genomic_DNA"/>
</dbReference>
<evidence type="ECO:0000313" key="1">
    <source>
        <dbReference type="EMBL" id="TVY04325.1"/>
    </source>
</evidence>
<dbReference type="RefSeq" id="WP_144697731.1">
    <property type="nucleotide sequence ID" value="NZ_VNJJ01000001.1"/>
</dbReference>
<dbReference type="AlphaFoldDB" id="A0A559JWR2"/>
<organism evidence="1 2">
    <name type="scientific">Cohnella terricola</name>
    <dbReference type="NCBI Taxonomy" id="1289167"/>
    <lineage>
        <taxon>Bacteria</taxon>
        <taxon>Bacillati</taxon>
        <taxon>Bacillota</taxon>
        <taxon>Bacilli</taxon>
        <taxon>Bacillales</taxon>
        <taxon>Paenibacillaceae</taxon>
        <taxon>Cohnella</taxon>
    </lineage>
</organism>
<dbReference type="Proteomes" id="UP000316330">
    <property type="component" value="Unassembled WGS sequence"/>
</dbReference>
<reference evidence="1 2" key="1">
    <citation type="submission" date="2019-07" db="EMBL/GenBank/DDBJ databases">
        <authorList>
            <person name="Kim J."/>
        </authorList>
    </citation>
    <scope>NUCLEOTIDE SEQUENCE [LARGE SCALE GENOMIC DNA]</scope>
    <source>
        <strain evidence="1 2">G13</strain>
    </source>
</reference>
<gene>
    <name evidence="1" type="ORF">FPZ45_01645</name>
</gene>
<comment type="caution">
    <text evidence="1">The sequence shown here is derived from an EMBL/GenBank/DDBJ whole genome shotgun (WGS) entry which is preliminary data.</text>
</comment>
<keyword evidence="2" id="KW-1185">Reference proteome</keyword>
<dbReference type="OrthoDB" id="2941833at2"/>